<evidence type="ECO:0000259" key="7">
    <source>
        <dbReference type="Pfam" id="PF05175"/>
    </source>
</evidence>
<dbReference type="PANTHER" id="PTHR18895:SF74">
    <property type="entry name" value="MTRF1L RELEASE FACTOR GLUTAMINE METHYLTRANSFERASE"/>
    <property type="match status" value="1"/>
</dbReference>
<accession>A0A848KX34</accession>
<feature type="domain" description="Methyltransferase small" evidence="7">
    <location>
        <begin position="127"/>
        <end position="204"/>
    </location>
</feature>
<dbReference type="Pfam" id="PF05175">
    <property type="entry name" value="MTS"/>
    <property type="match status" value="1"/>
</dbReference>
<dbReference type="InterPro" id="IPR050320">
    <property type="entry name" value="N5-glutamine_MTase"/>
</dbReference>
<organism evidence="8 9">
    <name type="scientific">Gordonia asplenii</name>
    <dbReference type="NCBI Taxonomy" id="2725283"/>
    <lineage>
        <taxon>Bacteria</taxon>
        <taxon>Bacillati</taxon>
        <taxon>Actinomycetota</taxon>
        <taxon>Actinomycetes</taxon>
        <taxon>Mycobacteriales</taxon>
        <taxon>Gordoniaceae</taxon>
        <taxon>Gordonia</taxon>
    </lineage>
</organism>
<evidence type="ECO:0000256" key="6">
    <source>
        <dbReference type="SAM" id="MobiDB-lite"/>
    </source>
</evidence>
<dbReference type="EMBL" id="JABBNB010000006">
    <property type="protein sequence ID" value="NMO01013.1"/>
    <property type="molecule type" value="Genomic_DNA"/>
</dbReference>
<keyword evidence="4" id="KW-0949">S-adenosyl-L-methionine</keyword>
<feature type="region of interest" description="Disordered" evidence="6">
    <location>
        <begin position="1"/>
        <end position="21"/>
    </location>
</feature>
<dbReference type="InterPro" id="IPR022446">
    <property type="entry name" value="MeTrfrase_put"/>
</dbReference>
<name>A0A848KX34_9ACTN</name>
<dbReference type="NCBIfam" id="TIGR03704">
    <property type="entry name" value="PrmC_rel_meth"/>
    <property type="match status" value="1"/>
</dbReference>
<keyword evidence="3" id="KW-0808">Transferase</keyword>
<keyword evidence="9" id="KW-1185">Reference proteome</keyword>
<dbReference type="PANTHER" id="PTHR18895">
    <property type="entry name" value="HEMK METHYLTRANSFERASE"/>
    <property type="match status" value="1"/>
</dbReference>
<gene>
    <name evidence="8" type="ORF">HH308_07270</name>
</gene>
<reference evidence="8 9" key="1">
    <citation type="submission" date="2020-04" db="EMBL/GenBank/DDBJ databases">
        <title>Gordonia sp. nov. TBRC 11910.</title>
        <authorList>
            <person name="Suriyachadkun C."/>
        </authorList>
    </citation>
    <scope>NUCLEOTIDE SEQUENCE [LARGE SCALE GENOMIC DNA]</scope>
    <source>
        <strain evidence="8 9">TBRC 11910</strain>
    </source>
</reference>
<dbReference type="SUPFAM" id="SSF53335">
    <property type="entry name" value="S-adenosyl-L-methionine-dependent methyltransferases"/>
    <property type="match status" value="1"/>
</dbReference>
<dbReference type="InterPro" id="IPR004556">
    <property type="entry name" value="HemK-like"/>
</dbReference>
<evidence type="ECO:0000256" key="1">
    <source>
        <dbReference type="ARBA" id="ARBA00012771"/>
    </source>
</evidence>
<dbReference type="EC" id="2.1.1.297" evidence="1"/>
<evidence type="ECO:0000256" key="2">
    <source>
        <dbReference type="ARBA" id="ARBA00022603"/>
    </source>
</evidence>
<evidence type="ECO:0000256" key="4">
    <source>
        <dbReference type="ARBA" id="ARBA00022691"/>
    </source>
</evidence>
<comment type="catalytic activity">
    <reaction evidence="5">
        <text>L-glutaminyl-[peptide chain release factor] + S-adenosyl-L-methionine = N(5)-methyl-L-glutaminyl-[peptide chain release factor] + S-adenosyl-L-homocysteine + H(+)</text>
        <dbReference type="Rhea" id="RHEA:42896"/>
        <dbReference type="Rhea" id="RHEA-COMP:10271"/>
        <dbReference type="Rhea" id="RHEA-COMP:10272"/>
        <dbReference type="ChEBI" id="CHEBI:15378"/>
        <dbReference type="ChEBI" id="CHEBI:30011"/>
        <dbReference type="ChEBI" id="CHEBI:57856"/>
        <dbReference type="ChEBI" id="CHEBI:59789"/>
        <dbReference type="ChEBI" id="CHEBI:61891"/>
        <dbReference type="EC" id="2.1.1.297"/>
    </reaction>
</comment>
<evidence type="ECO:0000313" key="9">
    <source>
        <dbReference type="Proteomes" id="UP000550729"/>
    </source>
</evidence>
<evidence type="ECO:0000256" key="5">
    <source>
        <dbReference type="ARBA" id="ARBA00048391"/>
    </source>
</evidence>
<evidence type="ECO:0000256" key="3">
    <source>
        <dbReference type="ARBA" id="ARBA00022679"/>
    </source>
</evidence>
<evidence type="ECO:0000313" key="8">
    <source>
        <dbReference type="EMBL" id="NMO01013.1"/>
    </source>
</evidence>
<keyword evidence="2" id="KW-0489">Methyltransferase</keyword>
<dbReference type="InterPro" id="IPR007848">
    <property type="entry name" value="Small_mtfrase_dom"/>
</dbReference>
<dbReference type="GO" id="GO:0032259">
    <property type="term" value="P:methylation"/>
    <property type="evidence" value="ECO:0007669"/>
    <property type="project" value="UniProtKB-KW"/>
</dbReference>
<sequence>MFAACPSGSRGRDRAYSRSSTARSKASLRRLPTAYRCVVQSLVDVAEELRSAGCVFAEEEAAILRDAALSDRELTTLIERRCAGEPLEYVVGWAEFHGMRIAVGPGVFIPRRRTEFLADQAIAVTPDAAVVIDMCCGSGAIGAAIAKARPTAHVYAVDIDPRATACARRNLARAAASVYVGDLFAPLPAMLRGQVNVVVANVPYVPCGEIGLLPAEARDYEPIGTLDGGPDGLRIAARVVDAARGWLHPDGHVLFEVSERQAETASAILASTGFRPRIAEDEELGATVAIGSR</sequence>
<dbReference type="NCBIfam" id="TIGR00536">
    <property type="entry name" value="hemK_fam"/>
    <property type="match status" value="1"/>
</dbReference>
<proteinExistence type="predicted"/>
<dbReference type="GO" id="GO:0102559">
    <property type="term" value="F:peptide chain release factor N(5)-glutamine methyltransferase activity"/>
    <property type="evidence" value="ECO:0007669"/>
    <property type="project" value="UniProtKB-EC"/>
</dbReference>
<dbReference type="Gene3D" id="3.40.50.150">
    <property type="entry name" value="Vaccinia Virus protein VP39"/>
    <property type="match status" value="1"/>
</dbReference>
<dbReference type="InterPro" id="IPR029063">
    <property type="entry name" value="SAM-dependent_MTases_sf"/>
</dbReference>
<dbReference type="AlphaFoldDB" id="A0A848KX34"/>
<dbReference type="Gene3D" id="1.10.8.10">
    <property type="entry name" value="DNA helicase RuvA subunit, C-terminal domain"/>
    <property type="match status" value="1"/>
</dbReference>
<dbReference type="Proteomes" id="UP000550729">
    <property type="component" value="Unassembled WGS sequence"/>
</dbReference>
<protein>
    <recommendedName>
        <fullName evidence="1">peptide chain release factor N(5)-glutamine methyltransferase</fullName>
        <ecNumber evidence="1">2.1.1.297</ecNumber>
    </recommendedName>
</protein>
<comment type="caution">
    <text evidence="8">The sequence shown here is derived from an EMBL/GenBank/DDBJ whole genome shotgun (WGS) entry which is preliminary data.</text>
</comment>